<dbReference type="SMART" id="SM00729">
    <property type="entry name" value="Elp3"/>
    <property type="match status" value="1"/>
</dbReference>
<evidence type="ECO:0000256" key="4">
    <source>
        <dbReference type="ARBA" id="ARBA00023004"/>
    </source>
</evidence>
<evidence type="ECO:0000256" key="1">
    <source>
        <dbReference type="ARBA" id="ARBA00022485"/>
    </source>
</evidence>
<feature type="binding site" evidence="8">
    <location>
        <position position="199"/>
    </location>
    <ligand>
        <name>S-adenosyl-L-methionine</name>
        <dbReference type="ChEBI" id="CHEBI:59789"/>
    </ligand>
</feature>
<evidence type="ECO:0000256" key="8">
    <source>
        <dbReference type="PIRSR" id="PIRSR004762-2"/>
    </source>
</evidence>
<dbReference type="InterPro" id="IPR007197">
    <property type="entry name" value="rSAM"/>
</dbReference>
<proteinExistence type="inferred from homology"/>
<dbReference type="InterPro" id="IPR022432">
    <property type="entry name" value="MqnE"/>
</dbReference>
<dbReference type="SFLD" id="SFLDF00343">
    <property type="entry name" value="aminofutalosine_synthase_(mqnE"/>
    <property type="match status" value="1"/>
</dbReference>
<dbReference type="GO" id="GO:0005506">
    <property type="term" value="F:iron ion binding"/>
    <property type="evidence" value="ECO:0007669"/>
    <property type="project" value="UniProtKB-UniRule"/>
</dbReference>
<evidence type="ECO:0000313" key="12">
    <source>
        <dbReference type="Proteomes" id="UP000739538"/>
    </source>
</evidence>
<keyword evidence="2 6" id="KW-0949">S-adenosyl-L-methionine</keyword>
<gene>
    <name evidence="6 11" type="primary">mqnE</name>
    <name evidence="11" type="ORF">KDA27_16040</name>
</gene>
<reference evidence="11" key="1">
    <citation type="submission" date="2020-04" db="EMBL/GenBank/DDBJ databases">
        <authorList>
            <person name="Zhang T."/>
        </authorList>
    </citation>
    <scope>NUCLEOTIDE SEQUENCE</scope>
    <source>
        <strain evidence="11">HKST-UBA02</strain>
    </source>
</reference>
<comment type="pathway">
    <text evidence="6">Quinol/quinone metabolism; menaquinone biosynthesis.</text>
</comment>
<feature type="binding site" evidence="6 7">
    <location>
        <position position="91"/>
    </location>
    <ligand>
        <name>[4Fe-4S] cluster</name>
        <dbReference type="ChEBI" id="CHEBI:49883"/>
        <note>4Fe-4S-S-AdoMet</note>
    </ligand>
</feature>
<comment type="cofactor">
    <cofactor evidence="6 7">
        <name>[4Fe-4S] cluster</name>
        <dbReference type="ChEBI" id="CHEBI:49883"/>
    </cofactor>
    <text evidence="6 7">Binds 1 [4Fe-4S] cluster. The cluster is coordinated with 3 cysteines and an exchangeable S-adenosyl-L-methionine.</text>
</comment>
<evidence type="ECO:0000256" key="9">
    <source>
        <dbReference type="SAM" id="MobiDB-lite"/>
    </source>
</evidence>
<dbReference type="SUPFAM" id="SSF102114">
    <property type="entry name" value="Radical SAM enzymes"/>
    <property type="match status" value="1"/>
</dbReference>
<dbReference type="PIRSF" id="PIRSF004762">
    <property type="entry name" value="CHP00423"/>
    <property type="match status" value="1"/>
</dbReference>
<dbReference type="Pfam" id="PF19288">
    <property type="entry name" value="CofH_C"/>
    <property type="match status" value="1"/>
</dbReference>
<dbReference type="GO" id="GO:0051539">
    <property type="term" value="F:4 iron, 4 sulfur cluster binding"/>
    <property type="evidence" value="ECO:0007669"/>
    <property type="project" value="UniProtKB-KW"/>
</dbReference>
<dbReference type="GO" id="GO:0044689">
    <property type="term" value="F:7,8-didemethyl-8-hydroxy-5-deazariboflavin synthase activity"/>
    <property type="evidence" value="ECO:0007669"/>
    <property type="project" value="TreeGrafter"/>
</dbReference>
<protein>
    <recommendedName>
        <fullName evidence="6">Aminodeoxyfutalosine synthase</fullName>
        <shortName evidence="6">AFL synthase</shortName>
        <shortName evidence="6">Aminofutalosine synthase</shortName>
        <ecNumber evidence="6">2.5.1.120</ecNumber>
    </recommendedName>
    <alternativeName>
        <fullName evidence="6">Menaquinone biosynthetic enzyme MqnE</fullName>
    </alternativeName>
</protein>
<dbReference type="EMBL" id="JAGQHS010000093">
    <property type="protein sequence ID" value="MCA9757316.1"/>
    <property type="molecule type" value="Genomic_DNA"/>
</dbReference>
<evidence type="ECO:0000313" key="11">
    <source>
        <dbReference type="EMBL" id="MCA9757316.1"/>
    </source>
</evidence>
<dbReference type="InterPro" id="IPR034405">
    <property type="entry name" value="F420"/>
</dbReference>
<dbReference type="PANTHER" id="PTHR43076">
    <property type="entry name" value="FO SYNTHASE (COFH)"/>
    <property type="match status" value="1"/>
</dbReference>
<feature type="domain" description="Radical SAM core" evidence="10">
    <location>
        <begin position="77"/>
        <end position="305"/>
    </location>
</feature>
<keyword evidence="3 6" id="KW-0479">Metal-binding</keyword>
<feature type="region of interest" description="Disordered" evidence="9">
    <location>
        <begin position="1"/>
        <end position="24"/>
    </location>
</feature>
<keyword evidence="5 6" id="KW-0411">Iron-sulfur</keyword>
<organism evidence="11 12">
    <name type="scientific">Eiseniibacteriota bacterium</name>
    <dbReference type="NCBI Taxonomy" id="2212470"/>
    <lineage>
        <taxon>Bacteria</taxon>
        <taxon>Candidatus Eiseniibacteriota</taxon>
    </lineage>
</organism>
<evidence type="ECO:0000259" key="10">
    <source>
        <dbReference type="PROSITE" id="PS51918"/>
    </source>
</evidence>
<feature type="binding site" evidence="8">
    <location>
        <position position="97"/>
    </location>
    <ligand>
        <name>S-adenosyl-L-methionine</name>
        <dbReference type="ChEBI" id="CHEBI:59789"/>
    </ligand>
</feature>
<dbReference type="GO" id="GO:0102573">
    <property type="term" value="F:aminodeoxyfutalosine synthase activity"/>
    <property type="evidence" value="ECO:0007669"/>
    <property type="project" value="UniProtKB-EC"/>
</dbReference>
<keyword evidence="4 6" id="KW-0408">Iron</keyword>
<keyword evidence="6" id="KW-0808">Transferase</keyword>
<dbReference type="PROSITE" id="PS51918">
    <property type="entry name" value="RADICAL_SAM"/>
    <property type="match status" value="1"/>
</dbReference>
<dbReference type="SFLD" id="SFLDG01389">
    <property type="entry name" value="menaquinone_synthsis_involved"/>
    <property type="match status" value="1"/>
</dbReference>
<name>A0A956NE68_UNCEI</name>
<feature type="binding site" evidence="6 7">
    <location>
        <position position="98"/>
    </location>
    <ligand>
        <name>[4Fe-4S] cluster</name>
        <dbReference type="ChEBI" id="CHEBI:49883"/>
        <note>4Fe-4S-S-AdoMet</note>
    </ligand>
</feature>
<comment type="similarity">
    <text evidence="6">Belongs to the radical SAM superfamily. MqnE family.</text>
</comment>
<dbReference type="Proteomes" id="UP000739538">
    <property type="component" value="Unassembled WGS sequence"/>
</dbReference>
<dbReference type="InterPro" id="IPR058240">
    <property type="entry name" value="rSAM_sf"/>
</dbReference>
<reference evidence="11" key="2">
    <citation type="journal article" date="2021" name="Microbiome">
        <title>Successional dynamics and alternative stable states in a saline activated sludge microbial community over 9 years.</title>
        <authorList>
            <person name="Wang Y."/>
            <person name="Ye J."/>
            <person name="Ju F."/>
            <person name="Liu L."/>
            <person name="Boyd J.A."/>
            <person name="Deng Y."/>
            <person name="Parks D.H."/>
            <person name="Jiang X."/>
            <person name="Yin X."/>
            <person name="Woodcroft B.J."/>
            <person name="Tyson G.W."/>
            <person name="Hugenholtz P."/>
            <person name="Polz M.F."/>
            <person name="Zhang T."/>
        </authorList>
    </citation>
    <scope>NUCLEOTIDE SEQUENCE</scope>
    <source>
        <strain evidence="11">HKST-UBA02</strain>
    </source>
</reference>
<dbReference type="InterPro" id="IPR013785">
    <property type="entry name" value="Aldolase_TIM"/>
</dbReference>
<dbReference type="GO" id="GO:0009234">
    <property type="term" value="P:menaquinone biosynthetic process"/>
    <property type="evidence" value="ECO:0007669"/>
    <property type="project" value="UniProtKB-UniRule"/>
</dbReference>
<feature type="binding site" evidence="6 7">
    <location>
        <position position="95"/>
    </location>
    <ligand>
        <name>[4Fe-4S] cluster</name>
        <dbReference type="ChEBI" id="CHEBI:49883"/>
        <note>4Fe-4S-S-AdoMet</note>
    </ligand>
</feature>
<dbReference type="Pfam" id="PF04055">
    <property type="entry name" value="Radical_SAM"/>
    <property type="match status" value="1"/>
</dbReference>
<evidence type="ECO:0000256" key="5">
    <source>
        <dbReference type="ARBA" id="ARBA00023014"/>
    </source>
</evidence>
<dbReference type="PANTHER" id="PTHR43076:SF7">
    <property type="entry name" value="AMINODEOXYFUTALOSINE SYNTHASE"/>
    <property type="match status" value="1"/>
</dbReference>
<dbReference type="InterPro" id="IPR045567">
    <property type="entry name" value="CofH/MnqC-like_C"/>
</dbReference>
<evidence type="ECO:0000256" key="6">
    <source>
        <dbReference type="HAMAP-Rule" id="MF_00993"/>
    </source>
</evidence>
<comment type="function">
    <text evidence="6">Radical SAM enzyme that catalyzes the addition of the adenosyl radical to the double bond of 3-[(1-carboxyvinyl)oxy]benzoate, leading to aminodeoxyfutalosine (AFL), a key intermediate in the formation of menaquinone (MK, vitamin K2) from chorismate.</text>
</comment>
<dbReference type="NCBIfam" id="TIGR03700">
    <property type="entry name" value="mena_SCO4494"/>
    <property type="match status" value="1"/>
</dbReference>
<evidence type="ECO:0000256" key="7">
    <source>
        <dbReference type="PIRSR" id="PIRSR004762-1"/>
    </source>
</evidence>
<dbReference type="InterPro" id="IPR006638">
    <property type="entry name" value="Elp3/MiaA/NifB-like_rSAM"/>
</dbReference>
<dbReference type="CDD" id="cd01335">
    <property type="entry name" value="Radical_SAM"/>
    <property type="match status" value="1"/>
</dbReference>
<dbReference type="Gene3D" id="3.20.20.70">
    <property type="entry name" value="Aldolase class I"/>
    <property type="match status" value="1"/>
</dbReference>
<dbReference type="NCBIfam" id="TIGR00423">
    <property type="entry name" value="CofH family radical SAM protein"/>
    <property type="match status" value="1"/>
</dbReference>
<dbReference type="HAMAP" id="MF_00993">
    <property type="entry name" value="MqnE"/>
    <property type="match status" value="1"/>
</dbReference>
<evidence type="ECO:0000256" key="2">
    <source>
        <dbReference type="ARBA" id="ARBA00022691"/>
    </source>
</evidence>
<dbReference type="SFLD" id="SFLDG01064">
    <property type="entry name" value="F420__menaquinone_cofactor_bio"/>
    <property type="match status" value="1"/>
</dbReference>
<evidence type="ECO:0000256" key="3">
    <source>
        <dbReference type="ARBA" id="ARBA00022723"/>
    </source>
</evidence>
<accession>A0A956NE68</accession>
<dbReference type="InterPro" id="IPR020050">
    <property type="entry name" value="FO_synthase_su2"/>
</dbReference>
<dbReference type="AlphaFoldDB" id="A0A956NE68"/>
<dbReference type="EC" id="2.5.1.120" evidence="6"/>
<comment type="caution">
    <text evidence="11">The sequence shown here is derived from an EMBL/GenBank/DDBJ whole genome shotgun (WGS) entry which is preliminary data.</text>
</comment>
<dbReference type="SFLD" id="SFLDS00029">
    <property type="entry name" value="Radical_SAM"/>
    <property type="match status" value="1"/>
</dbReference>
<comment type="catalytic activity">
    <reaction evidence="6">
        <text>3-[(1-carboxyvinyl)-oxy]benzoate + S-adenosyl-L-methionine + H2O = 6-amino-6-deoxyfutalosine + hydrogencarbonate + L-methionine + H(+)</text>
        <dbReference type="Rhea" id="RHEA:33075"/>
        <dbReference type="ChEBI" id="CHEBI:15377"/>
        <dbReference type="ChEBI" id="CHEBI:15378"/>
        <dbReference type="ChEBI" id="CHEBI:17544"/>
        <dbReference type="ChEBI" id="CHEBI:57844"/>
        <dbReference type="ChEBI" id="CHEBI:59789"/>
        <dbReference type="ChEBI" id="CHEBI:64286"/>
        <dbReference type="ChEBI" id="CHEBI:76981"/>
        <dbReference type="EC" id="2.5.1.120"/>
    </reaction>
</comment>
<keyword evidence="1 6" id="KW-0004">4Fe-4S</keyword>
<sequence>MPTASPGPEAFLHPGLRPERLSDPTFRDPALETIAKKLSRGERLDKTDGLAMLATPDVNGLATLADRRKTELWGDQVFFVFNRQINPTNACVLDCKFCDYALRPSNPDHYAMSIDDILGRITPELREIHIVSGLHHRWKFEYYVDIIRQIRLAFPKIQIKAWTAVEIDFFAKISKKSIEEVFEILIDAGLNSMPGGGAEVFSERVRQELFRHKIGADEWLNVHRIAHQMGIPTNSTILYGHIETMEERVDHMLRLRELEDEAPGFLAFIPLEFQLGYSNLRARSASAVDGLRTVATSRLLLDNIPHIKAYWVMLGEETASIALNFGASDMDGTILEEKIAHAAKAESPIGVARDRLLHLIREAGKLPVERDAVYNVVRRYPKES</sequence>
<keyword evidence="6" id="KW-0474">Menaquinone biosynthesis</keyword>